<dbReference type="InterPro" id="IPR016055">
    <property type="entry name" value="A-D-PHexomutase_a/b/a-I/II/III"/>
</dbReference>
<dbReference type="Pfam" id="PF02880">
    <property type="entry name" value="PGM_PMM_III"/>
    <property type="match status" value="1"/>
</dbReference>
<evidence type="ECO:0000313" key="6">
    <source>
        <dbReference type="Proteomes" id="UP000576480"/>
    </source>
</evidence>
<accession>A0A6V8PUK6</accession>
<dbReference type="InterPro" id="IPR005845">
    <property type="entry name" value="A-D-PHexomutase_a/b/a-II"/>
</dbReference>
<sequence length="184" mass="19958">ATFSAKRSERNRVEEINSEQNPIFGGVNPEPIAKNLSKLRSRVLAGGFDLGIAVDGDGDRAGAIDERGNFVNSHQILALLLRQLAKKKGLEGSVVRTISTTSLIDLMAEAYGKKVLVTPVGFKYVAQHILKGWSGDKTVAHSDLDPVACRHQSYNFGKKIRKKSGIVSQRYPGGRISGSRVVTN</sequence>
<evidence type="ECO:0000256" key="2">
    <source>
        <dbReference type="ARBA" id="ARBA00022553"/>
    </source>
</evidence>
<evidence type="ECO:0000259" key="3">
    <source>
        <dbReference type="Pfam" id="PF02879"/>
    </source>
</evidence>
<dbReference type="PANTHER" id="PTHR42946">
    <property type="entry name" value="PHOSPHOHEXOSE MUTASE"/>
    <property type="match status" value="1"/>
</dbReference>
<reference evidence="5 6" key="1">
    <citation type="journal article" date="2020" name="Front. Microbiol.">
        <title>Single-cell genomics of novel Actinobacteria with the Wood-Ljungdahl pathway discovered in a serpentinizing system.</title>
        <authorList>
            <person name="Merino N."/>
            <person name="Kawai M."/>
            <person name="Boyd E.S."/>
            <person name="Colman D.R."/>
            <person name="McGlynn S.E."/>
            <person name="Nealson K.H."/>
            <person name="Kurokawa K."/>
            <person name="Hongoh Y."/>
        </authorList>
    </citation>
    <scope>NUCLEOTIDE SEQUENCE [LARGE SCALE GENOMIC DNA]</scope>
    <source>
        <strain evidence="5 6">S43</strain>
    </source>
</reference>
<feature type="non-terminal residue" evidence="5">
    <location>
        <position position="1"/>
    </location>
</feature>
<dbReference type="Gene3D" id="3.40.120.10">
    <property type="entry name" value="Alpha-D-Glucose-1,6-Bisphosphate, subunit A, domain 3"/>
    <property type="match status" value="2"/>
</dbReference>
<proteinExistence type="predicted"/>
<dbReference type="InterPro" id="IPR005846">
    <property type="entry name" value="A-D-PHexomutase_a/b/a-III"/>
</dbReference>
<comment type="cofactor">
    <cofactor evidence="1">
        <name>Mg(2+)</name>
        <dbReference type="ChEBI" id="CHEBI:18420"/>
    </cofactor>
</comment>
<dbReference type="GO" id="GO:0005975">
    <property type="term" value="P:carbohydrate metabolic process"/>
    <property type="evidence" value="ECO:0007669"/>
    <property type="project" value="InterPro"/>
</dbReference>
<dbReference type="InterPro" id="IPR050060">
    <property type="entry name" value="Phosphoglucosamine_mutase"/>
</dbReference>
<protein>
    <recommendedName>
        <fullName evidence="7">Phosphomannomutase / phosphoglucomutase</fullName>
    </recommendedName>
</protein>
<evidence type="ECO:0008006" key="7">
    <source>
        <dbReference type="Google" id="ProtNLM"/>
    </source>
</evidence>
<feature type="domain" description="Alpha-D-phosphohexomutase alpha/beta/alpha" evidence="4">
    <location>
        <begin position="72"/>
        <end position="131"/>
    </location>
</feature>
<evidence type="ECO:0000259" key="4">
    <source>
        <dbReference type="Pfam" id="PF02880"/>
    </source>
</evidence>
<comment type="caution">
    <text evidence="5">The sequence shown here is derived from an EMBL/GenBank/DDBJ whole genome shotgun (WGS) entry which is preliminary data.</text>
</comment>
<organism evidence="5 6">
    <name type="scientific">Candidatus Hakubella thermalkaliphila</name>
    <dbReference type="NCBI Taxonomy" id="2754717"/>
    <lineage>
        <taxon>Bacteria</taxon>
        <taxon>Bacillati</taxon>
        <taxon>Actinomycetota</taxon>
        <taxon>Actinomycetota incertae sedis</taxon>
        <taxon>Candidatus Hakubellales</taxon>
        <taxon>Candidatus Hakubellaceae</taxon>
        <taxon>Candidatus Hakubella</taxon>
    </lineage>
</organism>
<feature type="non-terminal residue" evidence="5">
    <location>
        <position position="184"/>
    </location>
</feature>
<dbReference type="Pfam" id="PF02879">
    <property type="entry name" value="PGM_PMM_II"/>
    <property type="match status" value="1"/>
</dbReference>
<evidence type="ECO:0000256" key="1">
    <source>
        <dbReference type="ARBA" id="ARBA00001946"/>
    </source>
</evidence>
<dbReference type="AlphaFoldDB" id="A0A6V8PUK6"/>
<dbReference type="EMBL" id="BLSB01000521">
    <property type="protein sequence ID" value="GFP36255.1"/>
    <property type="molecule type" value="Genomic_DNA"/>
</dbReference>
<feature type="domain" description="Alpha-D-phosphohexomutase alpha/beta/alpha" evidence="3">
    <location>
        <begin position="12"/>
        <end position="68"/>
    </location>
</feature>
<name>A0A6V8PUK6_9ACTN</name>
<dbReference type="SUPFAM" id="SSF53738">
    <property type="entry name" value="Phosphoglucomutase, first 3 domains"/>
    <property type="match status" value="2"/>
</dbReference>
<dbReference type="Proteomes" id="UP000576480">
    <property type="component" value="Unassembled WGS sequence"/>
</dbReference>
<evidence type="ECO:0000313" key="5">
    <source>
        <dbReference type="EMBL" id="GFP36255.1"/>
    </source>
</evidence>
<gene>
    <name evidence="5" type="ORF">HKBW3S43_02043</name>
</gene>
<keyword evidence="2" id="KW-0597">Phosphoprotein</keyword>
<dbReference type="PANTHER" id="PTHR42946:SF1">
    <property type="entry name" value="PHOSPHOGLUCOMUTASE (ALPHA-D-GLUCOSE-1,6-BISPHOSPHATE-DEPENDENT)"/>
    <property type="match status" value="1"/>
</dbReference>
<dbReference type="GO" id="GO:0004615">
    <property type="term" value="F:phosphomannomutase activity"/>
    <property type="evidence" value="ECO:0007669"/>
    <property type="project" value="TreeGrafter"/>
</dbReference>